<proteinExistence type="predicted"/>
<organism evidence="2 3">
    <name type="scientific">Sesamum angolense</name>
    <dbReference type="NCBI Taxonomy" id="2727404"/>
    <lineage>
        <taxon>Eukaryota</taxon>
        <taxon>Viridiplantae</taxon>
        <taxon>Streptophyta</taxon>
        <taxon>Embryophyta</taxon>
        <taxon>Tracheophyta</taxon>
        <taxon>Spermatophyta</taxon>
        <taxon>Magnoliopsida</taxon>
        <taxon>eudicotyledons</taxon>
        <taxon>Gunneridae</taxon>
        <taxon>Pentapetalae</taxon>
        <taxon>asterids</taxon>
        <taxon>lamiids</taxon>
        <taxon>Lamiales</taxon>
        <taxon>Pedaliaceae</taxon>
        <taxon>Sesamum</taxon>
    </lineage>
</organism>
<evidence type="ECO:0000313" key="3">
    <source>
        <dbReference type="Proteomes" id="UP001289374"/>
    </source>
</evidence>
<dbReference type="PANTHER" id="PTHR33116:SF76">
    <property type="entry name" value="DUF4283 DOMAIN-CONTAINING PROTEIN"/>
    <property type="match status" value="1"/>
</dbReference>
<protein>
    <submittedName>
        <fullName evidence="2">Uncharacterized protein</fullName>
    </submittedName>
</protein>
<evidence type="ECO:0000313" key="2">
    <source>
        <dbReference type="EMBL" id="KAK4381102.1"/>
    </source>
</evidence>
<sequence length="256" mass="28224">MIEGIKGKGERELAKKRSRLSAASKPSVGWRPERRGSEDKGTGAAPAVRTEAGTERGGASGEAPEREQMHRAGWRGAAERRSKVGSAEFNVQINFNTIGNARNLVNVNPTKSQIILSRAVQQERQQIIDFLGFQEGSLPVKYLGVPLTSSRLTLADCRPLNGHSFGRLESYAGRLQLIRSVLSTLHTYWASVFILPKGILKVIEGKMRKFLWQDQVEGNDGTSIWVNWIQITAFETAPFGHLMVQQVPGAGRKCSN</sequence>
<evidence type="ECO:0000256" key="1">
    <source>
        <dbReference type="SAM" id="MobiDB-lite"/>
    </source>
</evidence>
<reference evidence="2" key="2">
    <citation type="journal article" date="2024" name="Plant">
        <title>Genomic evolution and insights into agronomic trait innovations of Sesamum species.</title>
        <authorList>
            <person name="Miao H."/>
            <person name="Wang L."/>
            <person name="Qu L."/>
            <person name="Liu H."/>
            <person name="Sun Y."/>
            <person name="Le M."/>
            <person name="Wang Q."/>
            <person name="Wei S."/>
            <person name="Zheng Y."/>
            <person name="Lin W."/>
            <person name="Duan Y."/>
            <person name="Cao H."/>
            <person name="Xiong S."/>
            <person name="Wang X."/>
            <person name="Wei L."/>
            <person name="Li C."/>
            <person name="Ma Q."/>
            <person name="Ju M."/>
            <person name="Zhao R."/>
            <person name="Li G."/>
            <person name="Mu C."/>
            <person name="Tian Q."/>
            <person name="Mei H."/>
            <person name="Zhang T."/>
            <person name="Gao T."/>
            <person name="Zhang H."/>
        </authorList>
    </citation>
    <scope>NUCLEOTIDE SEQUENCE</scope>
    <source>
        <strain evidence="2">K16</strain>
    </source>
</reference>
<dbReference type="EMBL" id="JACGWL010000955">
    <property type="protein sequence ID" value="KAK4381102.1"/>
    <property type="molecule type" value="Genomic_DNA"/>
</dbReference>
<feature type="compositionally biased region" description="Basic and acidic residues" evidence="1">
    <location>
        <begin position="31"/>
        <end position="41"/>
    </location>
</feature>
<gene>
    <name evidence="2" type="ORF">Sango_3000200</name>
</gene>
<reference evidence="2" key="1">
    <citation type="submission" date="2020-06" db="EMBL/GenBank/DDBJ databases">
        <authorList>
            <person name="Li T."/>
            <person name="Hu X."/>
            <person name="Zhang T."/>
            <person name="Song X."/>
            <person name="Zhang H."/>
            <person name="Dai N."/>
            <person name="Sheng W."/>
            <person name="Hou X."/>
            <person name="Wei L."/>
        </authorList>
    </citation>
    <scope>NUCLEOTIDE SEQUENCE</scope>
    <source>
        <strain evidence="2">K16</strain>
        <tissue evidence="2">Leaf</tissue>
    </source>
</reference>
<dbReference type="Proteomes" id="UP001289374">
    <property type="component" value="Unassembled WGS sequence"/>
</dbReference>
<dbReference type="AlphaFoldDB" id="A0AAE1T3V7"/>
<dbReference type="PANTHER" id="PTHR33116">
    <property type="entry name" value="REVERSE TRANSCRIPTASE ZINC-BINDING DOMAIN-CONTAINING PROTEIN-RELATED-RELATED"/>
    <property type="match status" value="1"/>
</dbReference>
<feature type="compositionally biased region" description="Basic and acidic residues" evidence="1">
    <location>
        <begin position="1"/>
        <end position="15"/>
    </location>
</feature>
<comment type="caution">
    <text evidence="2">The sequence shown here is derived from an EMBL/GenBank/DDBJ whole genome shotgun (WGS) entry which is preliminary data.</text>
</comment>
<feature type="region of interest" description="Disordered" evidence="1">
    <location>
        <begin position="1"/>
        <end position="74"/>
    </location>
</feature>
<keyword evidence="3" id="KW-1185">Reference proteome</keyword>
<name>A0AAE1T3V7_9LAMI</name>
<accession>A0AAE1T3V7</accession>